<sequence>MTTRNTKPIEPPRPAAFEPEFIEGLKTIFEERIVFNRVLGLQVTELRPERVRARIKMRPELIGHFSYNRLHGGVISAALDAMGGLACMAAIGARHMDEPPAQRLHRFAKLGTIDLRVDYLRPGIGDGFLLEAEVLRLGSRVATTRMEFRGEDGKLLSSAAAAYIVS</sequence>
<comment type="caution">
    <text evidence="9">The sequence shown here is derived from an EMBL/GenBank/DDBJ whole genome shotgun (WGS) entry which is preliminary data.</text>
</comment>
<dbReference type="PANTHER" id="PTHR43240:SF20">
    <property type="entry name" value="MEDIUM_LONG-CHAIN ACYL-COA THIOESTERASE YIGI"/>
    <property type="match status" value="1"/>
</dbReference>
<accession>A0A3N4UWB5</accession>
<feature type="domain" description="Thioesterase" evidence="8">
    <location>
        <begin position="68"/>
        <end position="155"/>
    </location>
</feature>
<dbReference type="SUPFAM" id="SSF54637">
    <property type="entry name" value="Thioesterase/thiol ester dehydrase-isomerase"/>
    <property type="match status" value="1"/>
</dbReference>
<keyword evidence="1" id="KW-0378">Hydrolase</keyword>
<evidence type="ECO:0000259" key="8">
    <source>
        <dbReference type="Pfam" id="PF03061"/>
    </source>
</evidence>
<dbReference type="CDD" id="cd03443">
    <property type="entry name" value="PaaI_thioesterase"/>
    <property type="match status" value="1"/>
</dbReference>
<evidence type="ECO:0000313" key="9">
    <source>
        <dbReference type="EMBL" id="RPE73105.1"/>
    </source>
</evidence>
<dbReference type="EC" id="3.1.2.20" evidence="5"/>
<dbReference type="OrthoDB" id="9813158at2"/>
<evidence type="ECO:0000256" key="1">
    <source>
        <dbReference type="ARBA" id="ARBA00022801"/>
    </source>
</evidence>
<evidence type="ECO:0000256" key="4">
    <source>
        <dbReference type="ARBA" id="ARBA00038381"/>
    </source>
</evidence>
<dbReference type="InterPro" id="IPR029069">
    <property type="entry name" value="HotDog_dom_sf"/>
</dbReference>
<name>A0A3N4UWB5_9BURK</name>
<dbReference type="NCBIfam" id="TIGR00369">
    <property type="entry name" value="unchar_dom_1"/>
    <property type="match status" value="1"/>
</dbReference>
<comment type="similarity">
    <text evidence="4">Belongs to the YigI thioesterase family.</text>
</comment>
<dbReference type="PANTHER" id="PTHR43240">
    <property type="entry name" value="1,4-DIHYDROXY-2-NAPHTHOYL-COA THIOESTERASE 1"/>
    <property type="match status" value="1"/>
</dbReference>
<dbReference type="InterPro" id="IPR003736">
    <property type="entry name" value="PAAI_dom"/>
</dbReference>
<evidence type="ECO:0000256" key="6">
    <source>
        <dbReference type="ARBA" id="ARBA00040062"/>
    </source>
</evidence>
<evidence type="ECO:0000256" key="7">
    <source>
        <dbReference type="ARBA" id="ARBA00048062"/>
    </source>
</evidence>
<dbReference type="AlphaFoldDB" id="A0A3N4UWB5"/>
<dbReference type="GO" id="GO:0047617">
    <property type="term" value="F:fatty acyl-CoA hydrolase activity"/>
    <property type="evidence" value="ECO:0007669"/>
    <property type="project" value="UniProtKB-EC"/>
</dbReference>
<dbReference type="Proteomes" id="UP000272193">
    <property type="component" value="Unassembled WGS sequence"/>
</dbReference>
<dbReference type="Pfam" id="PF03061">
    <property type="entry name" value="4HBT"/>
    <property type="match status" value="1"/>
</dbReference>
<comment type="catalytic activity">
    <reaction evidence="2">
        <text>a fatty acyl-CoA + H2O = a fatty acid + CoA + H(+)</text>
        <dbReference type="Rhea" id="RHEA:16781"/>
        <dbReference type="ChEBI" id="CHEBI:15377"/>
        <dbReference type="ChEBI" id="CHEBI:15378"/>
        <dbReference type="ChEBI" id="CHEBI:28868"/>
        <dbReference type="ChEBI" id="CHEBI:57287"/>
        <dbReference type="ChEBI" id="CHEBI:77636"/>
        <dbReference type="EC" id="3.1.2.20"/>
    </reaction>
</comment>
<protein>
    <recommendedName>
        <fullName evidence="6">Medium/long-chain acyl-CoA thioesterase YigI</fullName>
        <ecNumber evidence="5">3.1.2.20</ecNumber>
    </recommendedName>
</protein>
<dbReference type="Gene3D" id="3.10.129.10">
    <property type="entry name" value="Hotdog Thioesterase"/>
    <property type="match status" value="1"/>
</dbReference>
<organism evidence="9 10">
    <name type="scientific">Tibeticola sediminis</name>
    <dbReference type="NCBI Taxonomy" id="1917811"/>
    <lineage>
        <taxon>Bacteria</taxon>
        <taxon>Pseudomonadati</taxon>
        <taxon>Pseudomonadota</taxon>
        <taxon>Betaproteobacteria</taxon>
        <taxon>Burkholderiales</taxon>
        <taxon>Comamonadaceae</taxon>
        <taxon>Tibeticola</taxon>
    </lineage>
</organism>
<proteinExistence type="inferred from homology"/>
<comment type="catalytic activity">
    <reaction evidence="7">
        <text>a medium-chain fatty acyl-CoA + H2O = a medium-chain fatty acid + CoA + H(+)</text>
        <dbReference type="Rhea" id="RHEA:68184"/>
        <dbReference type="ChEBI" id="CHEBI:15377"/>
        <dbReference type="ChEBI" id="CHEBI:15378"/>
        <dbReference type="ChEBI" id="CHEBI:57287"/>
        <dbReference type="ChEBI" id="CHEBI:59558"/>
        <dbReference type="ChEBI" id="CHEBI:90546"/>
    </reaction>
</comment>
<dbReference type="InterPro" id="IPR006683">
    <property type="entry name" value="Thioestr_dom"/>
</dbReference>
<gene>
    <name evidence="9" type="ORF">EDC62_0816</name>
</gene>
<evidence type="ECO:0000256" key="3">
    <source>
        <dbReference type="ARBA" id="ARBA00036002"/>
    </source>
</evidence>
<evidence type="ECO:0000256" key="5">
    <source>
        <dbReference type="ARBA" id="ARBA00038894"/>
    </source>
</evidence>
<evidence type="ECO:0000313" key="10">
    <source>
        <dbReference type="Proteomes" id="UP000272193"/>
    </source>
</evidence>
<keyword evidence="10" id="KW-1185">Reference proteome</keyword>
<dbReference type="RefSeq" id="WP_124220676.1">
    <property type="nucleotide sequence ID" value="NZ_RKQL01000001.1"/>
</dbReference>
<evidence type="ECO:0000256" key="2">
    <source>
        <dbReference type="ARBA" id="ARBA00035880"/>
    </source>
</evidence>
<reference evidence="9 10" key="1">
    <citation type="submission" date="2018-11" db="EMBL/GenBank/DDBJ databases">
        <title>Genomic Encyclopedia of Type Strains, Phase IV (KMG-IV): sequencing the most valuable type-strain genomes for metagenomic binning, comparative biology and taxonomic classification.</title>
        <authorList>
            <person name="Goeker M."/>
        </authorList>
    </citation>
    <scope>NUCLEOTIDE SEQUENCE [LARGE SCALE GENOMIC DNA]</scope>
    <source>
        <strain evidence="9 10">DSM 101684</strain>
    </source>
</reference>
<dbReference type="NCBIfam" id="NF008675">
    <property type="entry name" value="PRK11688.1"/>
    <property type="match status" value="1"/>
</dbReference>
<comment type="catalytic activity">
    <reaction evidence="3">
        <text>a long-chain fatty acyl-CoA + H2O = a long-chain fatty acid + CoA + H(+)</text>
        <dbReference type="Rhea" id="RHEA:67680"/>
        <dbReference type="ChEBI" id="CHEBI:15377"/>
        <dbReference type="ChEBI" id="CHEBI:15378"/>
        <dbReference type="ChEBI" id="CHEBI:57287"/>
        <dbReference type="ChEBI" id="CHEBI:57560"/>
        <dbReference type="ChEBI" id="CHEBI:83139"/>
    </reaction>
</comment>
<dbReference type="EMBL" id="RKQL01000001">
    <property type="protein sequence ID" value="RPE73105.1"/>
    <property type="molecule type" value="Genomic_DNA"/>
</dbReference>